<evidence type="ECO:0000256" key="2">
    <source>
        <dbReference type="ARBA" id="ARBA00012224"/>
    </source>
</evidence>
<comment type="similarity">
    <text evidence="5">Belongs to the class-II pyridoxal-phosphate-dependent aminotransferase family. MalY/PatB cystathionine beta-lyase subfamily.</text>
</comment>
<dbReference type="InterPro" id="IPR015421">
    <property type="entry name" value="PyrdxlP-dep_Trfase_major"/>
</dbReference>
<evidence type="ECO:0000256" key="3">
    <source>
        <dbReference type="ARBA" id="ARBA00022898"/>
    </source>
</evidence>
<dbReference type="InterPro" id="IPR004839">
    <property type="entry name" value="Aminotransferase_I/II_large"/>
</dbReference>
<dbReference type="EC" id="4.4.1.13" evidence="2"/>
<protein>
    <recommendedName>
        <fullName evidence="2">cysteine-S-conjugate beta-lyase</fullName>
        <ecNumber evidence="2">4.4.1.13</ecNumber>
    </recommendedName>
</protein>
<dbReference type="CDD" id="cd00609">
    <property type="entry name" value="AAT_like"/>
    <property type="match status" value="1"/>
</dbReference>
<reference evidence="7 8" key="1">
    <citation type="submission" date="2013-02" db="EMBL/GenBank/DDBJ databases">
        <title>The Genome Sequence of Enterococcus pallens BAA-351.</title>
        <authorList>
            <consortium name="The Broad Institute Genome Sequencing Platform"/>
            <consortium name="The Broad Institute Genome Sequencing Center for Infectious Disease"/>
            <person name="Earl A.M."/>
            <person name="Gilmore M.S."/>
            <person name="Lebreton F."/>
            <person name="Walker B."/>
            <person name="Young S.K."/>
            <person name="Zeng Q."/>
            <person name="Gargeya S."/>
            <person name="Fitzgerald M."/>
            <person name="Haas B."/>
            <person name="Abouelleil A."/>
            <person name="Alvarado L."/>
            <person name="Arachchi H.M."/>
            <person name="Berlin A.M."/>
            <person name="Chapman S.B."/>
            <person name="Dewar J."/>
            <person name="Goldberg J."/>
            <person name="Griggs A."/>
            <person name="Gujja S."/>
            <person name="Hansen M."/>
            <person name="Howarth C."/>
            <person name="Imamovic A."/>
            <person name="Larimer J."/>
            <person name="McCowan C."/>
            <person name="Murphy C."/>
            <person name="Neiman D."/>
            <person name="Pearson M."/>
            <person name="Priest M."/>
            <person name="Roberts A."/>
            <person name="Saif S."/>
            <person name="Shea T."/>
            <person name="Sisk P."/>
            <person name="Sykes S."/>
            <person name="Wortman J."/>
            <person name="Nusbaum C."/>
            <person name="Birren B."/>
        </authorList>
    </citation>
    <scope>NUCLEOTIDE SEQUENCE [LARGE SCALE GENOMIC DNA]</scope>
    <source>
        <strain evidence="7 8">ATCC BAA-351</strain>
    </source>
</reference>
<evidence type="ECO:0000256" key="5">
    <source>
        <dbReference type="ARBA" id="ARBA00037974"/>
    </source>
</evidence>
<dbReference type="PANTHER" id="PTHR43525:SF1">
    <property type="entry name" value="PROTEIN MALY"/>
    <property type="match status" value="1"/>
</dbReference>
<dbReference type="InterPro" id="IPR027619">
    <property type="entry name" value="C-S_lyase_PatB-like"/>
</dbReference>
<dbReference type="InterPro" id="IPR015424">
    <property type="entry name" value="PyrdxlP-dep_Trfase"/>
</dbReference>
<dbReference type="PANTHER" id="PTHR43525">
    <property type="entry name" value="PROTEIN MALY"/>
    <property type="match status" value="1"/>
</dbReference>
<evidence type="ECO:0000259" key="6">
    <source>
        <dbReference type="Pfam" id="PF00155"/>
    </source>
</evidence>
<evidence type="ECO:0000313" key="7">
    <source>
        <dbReference type="EMBL" id="EOH96040.1"/>
    </source>
</evidence>
<dbReference type="EMBL" id="AJAQ01000009">
    <property type="protein sequence ID" value="EOH96040.1"/>
    <property type="molecule type" value="Genomic_DNA"/>
</dbReference>
<dbReference type="Gene3D" id="3.90.1150.10">
    <property type="entry name" value="Aspartate Aminotransferase, domain 1"/>
    <property type="match status" value="1"/>
</dbReference>
<evidence type="ECO:0000256" key="4">
    <source>
        <dbReference type="ARBA" id="ARBA00023239"/>
    </source>
</evidence>
<dbReference type="InterPro" id="IPR051798">
    <property type="entry name" value="Class-II_PLP-Dep_Aminotrans"/>
</dbReference>
<comment type="caution">
    <text evidence="7">The sequence shown here is derived from an EMBL/GenBank/DDBJ whole genome shotgun (WGS) entry which is preliminary data.</text>
</comment>
<dbReference type="OrthoDB" id="9802872at2"/>
<dbReference type="RefSeq" id="WP_010756181.1">
    <property type="nucleotide sequence ID" value="NZ_ASWD01000006.1"/>
</dbReference>
<name>R2SLN1_9ENTE</name>
<dbReference type="NCBIfam" id="TIGR04350">
    <property type="entry name" value="C_S_lyase_PatB"/>
    <property type="match status" value="1"/>
</dbReference>
<dbReference type="GO" id="GO:0030170">
    <property type="term" value="F:pyridoxal phosphate binding"/>
    <property type="evidence" value="ECO:0007669"/>
    <property type="project" value="InterPro"/>
</dbReference>
<organism evidence="7 8">
    <name type="scientific">Enterococcus pallens ATCC BAA-351</name>
    <dbReference type="NCBI Taxonomy" id="1158607"/>
    <lineage>
        <taxon>Bacteria</taxon>
        <taxon>Bacillati</taxon>
        <taxon>Bacillota</taxon>
        <taxon>Bacilli</taxon>
        <taxon>Lactobacillales</taxon>
        <taxon>Enterococcaceae</taxon>
        <taxon>Enterococcus</taxon>
    </lineage>
</organism>
<dbReference type="GO" id="GO:0047804">
    <property type="term" value="F:cysteine-S-conjugate beta-lyase activity"/>
    <property type="evidence" value="ECO:0007669"/>
    <property type="project" value="UniProtKB-EC"/>
</dbReference>
<evidence type="ECO:0000256" key="1">
    <source>
        <dbReference type="ARBA" id="ARBA00001933"/>
    </source>
</evidence>
<feature type="domain" description="Aminotransferase class I/classII large" evidence="6">
    <location>
        <begin position="33"/>
        <end position="383"/>
    </location>
</feature>
<gene>
    <name evidence="7" type="ORF">UAU_01136</name>
</gene>
<dbReference type="Proteomes" id="UP000013782">
    <property type="component" value="Unassembled WGS sequence"/>
</dbReference>
<comment type="cofactor">
    <cofactor evidence="1">
        <name>pyridoxal 5'-phosphate</name>
        <dbReference type="ChEBI" id="CHEBI:597326"/>
    </cofactor>
</comment>
<sequence length="388" mass="44566">MVNFDEQFNRKGTNSVKWDQICETYQEEELLPLWVADMDFKAPDGVIQAYQKMIQQGIFGYNTTPDSLYEAIIDWEKNHHHLSVAKEEIFFFSGVLAGLATAIQAFTEPNDAVLIHDPVYPPFSGILTENKRKIVRSRLLEKDGRFVMDYADMEEKIKQNQIKLAILCNPHNPGGRVWTKKELNRFGELCRKYQVIVLSDEIHQDLVFAPHQMTSFFNAGDNFADFTVQFTSMTKTFNLAGIKNSVAFVKNPKLHKQLEHKQTENFQQEINTFGLVGMEAAYRTGEEWLEELLVYLQKNIEDTFKFFSEHLPKAKIMRPEGTYLLWIDFSEYGLTDEQLENQLVHEGKVVLNAGISYGPGGKQHMRLNVACPNATLLEGLKRIAQAIN</sequence>
<dbReference type="SUPFAM" id="SSF53383">
    <property type="entry name" value="PLP-dependent transferases"/>
    <property type="match status" value="1"/>
</dbReference>
<keyword evidence="4" id="KW-0456">Lyase</keyword>
<dbReference type="Pfam" id="PF00155">
    <property type="entry name" value="Aminotran_1_2"/>
    <property type="match status" value="1"/>
</dbReference>
<dbReference type="STRING" id="160454.RV10_GL003570"/>
<dbReference type="InterPro" id="IPR015422">
    <property type="entry name" value="PyrdxlP-dep_Trfase_small"/>
</dbReference>
<evidence type="ECO:0000313" key="8">
    <source>
        <dbReference type="Proteomes" id="UP000013782"/>
    </source>
</evidence>
<keyword evidence="8" id="KW-1185">Reference proteome</keyword>
<proteinExistence type="inferred from homology"/>
<dbReference type="AlphaFoldDB" id="R2SLN1"/>
<dbReference type="Gene3D" id="3.40.640.10">
    <property type="entry name" value="Type I PLP-dependent aspartate aminotransferase-like (Major domain)"/>
    <property type="match status" value="1"/>
</dbReference>
<keyword evidence="3" id="KW-0663">Pyridoxal phosphate</keyword>
<accession>R2SLN1</accession>
<dbReference type="eggNOG" id="COG1168">
    <property type="taxonomic scope" value="Bacteria"/>
</dbReference>
<dbReference type="PATRIC" id="fig|1158607.3.peg.1134"/>
<dbReference type="HOGENOM" id="CLU_017584_15_0_9"/>